<evidence type="ECO:0000256" key="6">
    <source>
        <dbReference type="ARBA" id="ARBA00022505"/>
    </source>
</evidence>
<comment type="caution">
    <text evidence="13">The sequence shown here is derived from an EMBL/GenBank/DDBJ whole genome shotgun (WGS) entry which is preliminary data.</text>
</comment>
<dbReference type="CDD" id="cd06261">
    <property type="entry name" value="TM_PBP2"/>
    <property type="match status" value="1"/>
</dbReference>
<comment type="subcellular location">
    <subcellularLocation>
        <location evidence="2 10">Cell membrane</location>
        <topology evidence="2 10">Multi-pass membrane protein</topology>
    </subcellularLocation>
</comment>
<dbReference type="SUPFAM" id="SSF161098">
    <property type="entry name" value="MetI-like"/>
    <property type="match status" value="1"/>
</dbReference>
<dbReference type="NCBIfam" id="TIGR02141">
    <property type="entry name" value="modB_ABC"/>
    <property type="match status" value="1"/>
</dbReference>
<feature type="domain" description="ABC transmembrane type-1" evidence="12">
    <location>
        <begin position="7"/>
        <end position="212"/>
    </location>
</feature>
<feature type="transmembrane region" description="Helical" evidence="10">
    <location>
        <begin position="160"/>
        <end position="182"/>
    </location>
</feature>
<dbReference type="RefSeq" id="WP_133993739.1">
    <property type="nucleotide sequence ID" value="NZ_SODV01000001.1"/>
</dbReference>
<evidence type="ECO:0000256" key="1">
    <source>
        <dbReference type="ARBA" id="ARBA00002949"/>
    </source>
</evidence>
<name>A0A4R8DSR4_9BACT</name>
<evidence type="ECO:0000256" key="2">
    <source>
        <dbReference type="ARBA" id="ARBA00004651"/>
    </source>
</evidence>
<dbReference type="EMBL" id="SODV01000001">
    <property type="protein sequence ID" value="TDX01314.1"/>
    <property type="molecule type" value="Genomic_DNA"/>
</dbReference>
<dbReference type="PANTHER" id="PTHR30183">
    <property type="entry name" value="MOLYBDENUM TRANSPORT SYSTEM PERMEASE PROTEIN MODB"/>
    <property type="match status" value="1"/>
</dbReference>
<reference evidence="13 14" key="1">
    <citation type="submission" date="2019-03" db="EMBL/GenBank/DDBJ databases">
        <title>Genomic Encyclopedia of Type Strains, Phase IV (KMG-IV): sequencing the most valuable type-strain genomes for metagenomic binning, comparative biology and taxonomic classification.</title>
        <authorList>
            <person name="Goeker M."/>
        </authorList>
    </citation>
    <scope>NUCLEOTIDE SEQUENCE [LARGE SCALE GENOMIC DNA]</scope>
    <source>
        <strain evidence="13 14">DSM 100059</strain>
    </source>
</reference>
<evidence type="ECO:0000313" key="14">
    <source>
        <dbReference type="Proteomes" id="UP000294498"/>
    </source>
</evidence>
<evidence type="ECO:0000256" key="5">
    <source>
        <dbReference type="ARBA" id="ARBA00022475"/>
    </source>
</evidence>
<keyword evidence="5 11" id="KW-1003">Cell membrane</keyword>
<dbReference type="PANTHER" id="PTHR30183:SF8">
    <property type="entry name" value="MOLYBDENUM TRANSPORT SYSTEM PERMEASE"/>
    <property type="match status" value="1"/>
</dbReference>
<dbReference type="PROSITE" id="PS50928">
    <property type="entry name" value="ABC_TM1"/>
    <property type="match status" value="1"/>
</dbReference>
<dbReference type="AlphaFoldDB" id="A0A4R8DSR4"/>
<feature type="transmembrane region" description="Helical" evidence="10">
    <location>
        <begin position="45"/>
        <end position="64"/>
    </location>
</feature>
<evidence type="ECO:0000256" key="9">
    <source>
        <dbReference type="ARBA" id="ARBA00023136"/>
    </source>
</evidence>
<comment type="function">
    <text evidence="1 11">Part of the binding-protein-dependent transport system for molybdenum; probably responsible for the translocation of the substrate across the membrane.</text>
</comment>
<dbReference type="GO" id="GO:0005886">
    <property type="term" value="C:plasma membrane"/>
    <property type="evidence" value="ECO:0007669"/>
    <property type="project" value="UniProtKB-SubCell"/>
</dbReference>
<feature type="transmembrane region" description="Helical" evidence="10">
    <location>
        <begin position="13"/>
        <end position="33"/>
    </location>
</feature>
<evidence type="ECO:0000259" key="12">
    <source>
        <dbReference type="PROSITE" id="PS50928"/>
    </source>
</evidence>
<evidence type="ECO:0000256" key="4">
    <source>
        <dbReference type="ARBA" id="ARBA00022448"/>
    </source>
</evidence>
<feature type="transmembrane region" description="Helical" evidence="10">
    <location>
        <begin position="84"/>
        <end position="104"/>
    </location>
</feature>
<evidence type="ECO:0000256" key="10">
    <source>
        <dbReference type="RuleBase" id="RU363032"/>
    </source>
</evidence>
<accession>A0A4R8DSR4</accession>
<evidence type="ECO:0000313" key="13">
    <source>
        <dbReference type="EMBL" id="TDX01314.1"/>
    </source>
</evidence>
<keyword evidence="8 10" id="KW-1133">Transmembrane helix</keyword>
<keyword evidence="14" id="KW-1185">Reference proteome</keyword>
<dbReference type="Proteomes" id="UP000294498">
    <property type="component" value="Unassembled WGS sequence"/>
</dbReference>
<dbReference type="InterPro" id="IPR035906">
    <property type="entry name" value="MetI-like_sf"/>
</dbReference>
<protein>
    <recommendedName>
        <fullName evidence="11">Molybdenum transport system permease</fullName>
    </recommendedName>
</protein>
<evidence type="ECO:0000256" key="7">
    <source>
        <dbReference type="ARBA" id="ARBA00022692"/>
    </source>
</evidence>
<organism evidence="13 14">
    <name type="scientific">Dinghuibacter silviterrae</name>
    <dbReference type="NCBI Taxonomy" id="1539049"/>
    <lineage>
        <taxon>Bacteria</taxon>
        <taxon>Pseudomonadati</taxon>
        <taxon>Bacteroidota</taxon>
        <taxon>Chitinophagia</taxon>
        <taxon>Chitinophagales</taxon>
        <taxon>Chitinophagaceae</taxon>
        <taxon>Dinghuibacter</taxon>
    </lineage>
</organism>
<feature type="transmembrane region" description="Helical" evidence="10">
    <location>
        <begin position="125"/>
        <end position="154"/>
    </location>
</feature>
<keyword evidence="7 10" id="KW-0812">Transmembrane</keyword>
<dbReference type="InterPro" id="IPR011867">
    <property type="entry name" value="ModB_ABC"/>
</dbReference>
<evidence type="ECO:0000256" key="8">
    <source>
        <dbReference type="ARBA" id="ARBA00022989"/>
    </source>
</evidence>
<dbReference type="InterPro" id="IPR000515">
    <property type="entry name" value="MetI-like"/>
</dbReference>
<gene>
    <name evidence="13" type="ORF">EDB95_2347</name>
</gene>
<dbReference type="Pfam" id="PF00528">
    <property type="entry name" value="BPD_transp_1"/>
    <property type="match status" value="1"/>
</dbReference>
<evidence type="ECO:0000256" key="3">
    <source>
        <dbReference type="ARBA" id="ARBA00007069"/>
    </source>
</evidence>
<sequence>MIDFQPLWLTLELALITTVILLVVGIPLAWWLATSRFRGRAVIDAVVSLPLVLPPTVLGFYLLLAFSPEHAFGRALERWFDIRLAFTFPGIVLASLVYSLPFMVHPIRSGLRNLSPSIREAAYTLGLSPFATLIRVLLPCIRASVLTGVVLSFAHTIGEFGVVLMVGGNIPGVTKVVSLALYDEVQSLNYHEANVYAGILLGFSFLVLLGVYLIRPPFDKDDLTA</sequence>
<proteinExistence type="inferred from homology"/>
<keyword evidence="6 11" id="KW-0500">Molybdenum</keyword>
<feature type="transmembrane region" description="Helical" evidence="10">
    <location>
        <begin position="194"/>
        <end position="214"/>
    </location>
</feature>
<keyword evidence="9 10" id="KW-0472">Membrane</keyword>
<keyword evidence="4 10" id="KW-0813">Transport</keyword>
<dbReference type="Gene3D" id="1.10.3720.10">
    <property type="entry name" value="MetI-like"/>
    <property type="match status" value="1"/>
</dbReference>
<dbReference type="GO" id="GO:0015098">
    <property type="term" value="F:molybdate ion transmembrane transporter activity"/>
    <property type="evidence" value="ECO:0007669"/>
    <property type="project" value="UniProtKB-UniRule"/>
</dbReference>
<comment type="similarity">
    <text evidence="3 11">Belongs to the binding-protein-dependent transport system permease family. CysTW subfamily.</text>
</comment>
<dbReference type="OrthoDB" id="9795403at2"/>
<evidence type="ECO:0000256" key="11">
    <source>
        <dbReference type="RuleBase" id="RU365097"/>
    </source>
</evidence>